<reference evidence="6 7" key="1">
    <citation type="journal article" date="2019" name="Nat. Microbiol.">
        <title>Mediterranean grassland soil C-N compound turnover is dependent on rainfall and depth, and is mediated by genomically divergent microorganisms.</title>
        <authorList>
            <person name="Diamond S."/>
            <person name="Andeer P.F."/>
            <person name="Li Z."/>
            <person name="Crits-Christoph A."/>
            <person name="Burstein D."/>
            <person name="Anantharaman K."/>
            <person name="Lane K.R."/>
            <person name="Thomas B.C."/>
            <person name="Pan C."/>
            <person name="Northen T.R."/>
            <person name="Banfield J.F."/>
        </authorList>
    </citation>
    <scope>NUCLEOTIDE SEQUENCE [LARGE SCALE GENOMIC DNA]</scope>
    <source>
        <strain evidence="6">NP_8</strain>
    </source>
</reference>
<dbReference type="GO" id="GO:0006412">
    <property type="term" value="P:translation"/>
    <property type="evidence" value="ECO:0007669"/>
    <property type="project" value="UniProtKB-UniRule"/>
</dbReference>
<dbReference type="SUPFAM" id="SSF54995">
    <property type="entry name" value="Ribosomal protein S6"/>
    <property type="match status" value="1"/>
</dbReference>
<evidence type="ECO:0000256" key="1">
    <source>
        <dbReference type="ARBA" id="ARBA00009512"/>
    </source>
</evidence>
<feature type="compositionally biased region" description="Pro residues" evidence="5">
    <location>
        <begin position="118"/>
        <end position="128"/>
    </location>
</feature>
<comment type="similarity">
    <text evidence="1 4">Belongs to the bacterial ribosomal protein bS6 family.</text>
</comment>
<dbReference type="GO" id="GO:0003735">
    <property type="term" value="F:structural constituent of ribosome"/>
    <property type="evidence" value="ECO:0007669"/>
    <property type="project" value="InterPro"/>
</dbReference>
<dbReference type="Proteomes" id="UP000318834">
    <property type="component" value="Unassembled WGS sequence"/>
</dbReference>
<feature type="region of interest" description="Disordered" evidence="5">
    <location>
        <begin position="115"/>
        <end position="140"/>
    </location>
</feature>
<dbReference type="InterPro" id="IPR000529">
    <property type="entry name" value="Ribosomal_bS6"/>
</dbReference>
<evidence type="ECO:0000313" key="7">
    <source>
        <dbReference type="Proteomes" id="UP000318834"/>
    </source>
</evidence>
<dbReference type="InterPro" id="IPR020814">
    <property type="entry name" value="Ribosomal_S6_plastid/chlpt"/>
</dbReference>
<dbReference type="AlphaFoldDB" id="A0A537IYP4"/>
<accession>A0A537IYP4</accession>
<dbReference type="Gene3D" id="3.30.70.60">
    <property type="match status" value="1"/>
</dbReference>
<keyword evidence="4" id="KW-0699">rRNA-binding</keyword>
<dbReference type="GO" id="GO:0005840">
    <property type="term" value="C:ribosome"/>
    <property type="evidence" value="ECO:0007669"/>
    <property type="project" value="UniProtKB-KW"/>
</dbReference>
<sequence>MARGAPRGILFRWLWRRRLKSYDLVYIVRPDLEPDAIKAVVERITKRVQDQGAKVEAVDVWGKRRMSFAIGKHREGVYVQTRLTVDPQKTAEIRRLAAVNEEVLRAVTTRAVGKLPEPAAPAAPPAPPAASGGPSQPAEA</sequence>
<dbReference type="Pfam" id="PF01250">
    <property type="entry name" value="Ribosomal_S6"/>
    <property type="match status" value="1"/>
</dbReference>
<organism evidence="6 7">
    <name type="scientific">Candidatus Segetimicrobium genomatis</name>
    <dbReference type="NCBI Taxonomy" id="2569760"/>
    <lineage>
        <taxon>Bacteria</taxon>
        <taxon>Bacillati</taxon>
        <taxon>Candidatus Sysuimicrobiota</taxon>
        <taxon>Candidatus Sysuimicrobiia</taxon>
        <taxon>Candidatus Sysuimicrobiales</taxon>
        <taxon>Candidatus Segetimicrobiaceae</taxon>
        <taxon>Candidatus Segetimicrobium</taxon>
    </lineage>
</organism>
<dbReference type="InterPro" id="IPR035980">
    <property type="entry name" value="Ribosomal_bS6_sf"/>
</dbReference>
<protein>
    <recommendedName>
        <fullName evidence="3 4">Small ribosomal subunit protein bS6</fullName>
    </recommendedName>
</protein>
<dbReference type="PANTHER" id="PTHR21011">
    <property type="entry name" value="MITOCHONDRIAL 28S RIBOSOMAL PROTEIN S6"/>
    <property type="match status" value="1"/>
</dbReference>
<comment type="caution">
    <text evidence="6">The sequence shown here is derived from an EMBL/GenBank/DDBJ whole genome shotgun (WGS) entry which is preliminary data.</text>
</comment>
<name>A0A537IYP4_9BACT</name>
<evidence type="ECO:0000256" key="3">
    <source>
        <dbReference type="ARBA" id="ARBA00035294"/>
    </source>
</evidence>
<dbReference type="EMBL" id="VBAP01000022">
    <property type="protein sequence ID" value="TMI76444.1"/>
    <property type="molecule type" value="Genomic_DNA"/>
</dbReference>
<dbReference type="CDD" id="cd00473">
    <property type="entry name" value="bS6"/>
    <property type="match status" value="1"/>
</dbReference>
<evidence type="ECO:0000256" key="2">
    <source>
        <dbReference type="ARBA" id="ARBA00035104"/>
    </source>
</evidence>
<dbReference type="HAMAP" id="MF_00360">
    <property type="entry name" value="Ribosomal_bS6"/>
    <property type="match status" value="1"/>
</dbReference>
<proteinExistence type="inferred from homology"/>
<keyword evidence="4 6" id="KW-0689">Ribosomal protein</keyword>
<evidence type="ECO:0000256" key="5">
    <source>
        <dbReference type="SAM" id="MobiDB-lite"/>
    </source>
</evidence>
<keyword evidence="4" id="KW-0687">Ribonucleoprotein</keyword>
<comment type="function">
    <text evidence="2 4">Binds together with bS18 to 16S ribosomal RNA.</text>
</comment>
<evidence type="ECO:0000313" key="6">
    <source>
        <dbReference type="EMBL" id="TMI76444.1"/>
    </source>
</evidence>
<dbReference type="GO" id="GO:0005737">
    <property type="term" value="C:cytoplasm"/>
    <property type="evidence" value="ECO:0007669"/>
    <property type="project" value="UniProtKB-ARBA"/>
</dbReference>
<evidence type="ECO:0000256" key="4">
    <source>
        <dbReference type="HAMAP-Rule" id="MF_00360"/>
    </source>
</evidence>
<dbReference type="PANTHER" id="PTHR21011:SF1">
    <property type="entry name" value="SMALL RIBOSOMAL SUBUNIT PROTEIN BS6M"/>
    <property type="match status" value="1"/>
</dbReference>
<dbReference type="GO" id="GO:0070181">
    <property type="term" value="F:small ribosomal subunit rRNA binding"/>
    <property type="evidence" value="ECO:0007669"/>
    <property type="project" value="TreeGrafter"/>
</dbReference>
<dbReference type="InterPro" id="IPR014717">
    <property type="entry name" value="Transl_elong_EF1B/ribsomal_bS6"/>
</dbReference>
<dbReference type="NCBIfam" id="TIGR00166">
    <property type="entry name" value="S6"/>
    <property type="match status" value="1"/>
</dbReference>
<keyword evidence="4" id="KW-0694">RNA-binding</keyword>
<feature type="compositionally biased region" description="Low complexity" evidence="5">
    <location>
        <begin position="129"/>
        <end position="140"/>
    </location>
</feature>
<gene>
    <name evidence="4 6" type="primary">rpsF</name>
    <name evidence="6" type="ORF">E6H05_03575</name>
</gene>
<dbReference type="GO" id="GO:1990904">
    <property type="term" value="C:ribonucleoprotein complex"/>
    <property type="evidence" value="ECO:0007669"/>
    <property type="project" value="UniProtKB-KW"/>
</dbReference>